<dbReference type="EMBL" id="JAFBCL010000001">
    <property type="protein sequence ID" value="MBM7814353.1"/>
    <property type="molecule type" value="Genomic_DNA"/>
</dbReference>
<feature type="transmembrane region" description="Helical" evidence="1">
    <location>
        <begin position="117"/>
        <end position="137"/>
    </location>
</feature>
<feature type="transmembrane region" description="Helical" evidence="1">
    <location>
        <begin position="86"/>
        <end position="105"/>
    </location>
</feature>
<dbReference type="AlphaFoldDB" id="A0A8T8I6P6"/>
<dbReference type="Proteomes" id="UP000671828">
    <property type="component" value="Chromosome"/>
</dbReference>
<proteinExistence type="predicted"/>
<evidence type="ECO:0000313" key="3">
    <source>
        <dbReference type="EMBL" id="QTR06427.1"/>
    </source>
</evidence>
<name>A0A8T8I6P6_9PSEU</name>
<dbReference type="Proteomes" id="UP001195724">
    <property type="component" value="Unassembled WGS sequence"/>
</dbReference>
<dbReference type="EMBL" id="CP072788">
    <property type="protein sequence ID" value="QTR06427.1"/>
    <property type="molecule type" value="Genomic_DNA"/>
</dbReference>
<reference evidence="2 5" key="1">
    <citation type="submission" date="2021-01" db="EMBL/GenBank/DDBJ databases">
        <title>Sequencing the genomes of 1000 actinobacteria strains.</title>
        <authorList>
            <person name="Klenk H.-P."/>
        </authorList>
    </citation>
    <scope>NUCLEOTIDE SEQUENCE [LARGE SCALE GENOMIC DNA]</scope>
    <source>
        <strain evidence="2 5">DSM 44581</strain>
    </source>
</reference>
<dbReference type="Pfam" id="PF14325">
    <property type="entry name" value="DUF4383"/>
    <property type="match status" value="1"/>
</dbReference>
<evidence type="ECO:0000313" key="5">
    <source>
        <dbReference type="Proteomes" id="UP001195724"/>
    </source>
</evidence>
<feature type="transmembrane region" description="Helical" evidence="1">
    <location>
        <begin position="53"/>
        <end position="79"/>
    </location>
</feature>
<feature type="transmembrane region" description="Helical" evidence="1">
    <location>
        <begin position="12"/>
        <end position="33"/>
    </location>
</feature>
<evidence type="ECO:0000256" key="1">
    <source>
        <dbReference type="SAM" id="Phobius"/>
    </source>
</evidence>
<protein>
    <submittedName>
        <fullName evidence="3">DUF4383 domain-containing protein</fullName>
    </submittedName>
</protein>
<accession>A0A8T8I6P6</accession>
<sequence>MATSTTRTARRPVQAAALLVGVVFLAVGVLGFIPGATSGDLAFAGPHTGALLFGVFAVSVLHNLVHLLFGVLGLVASAWRGASRMFLVVGGGLYLLLWVYGSFIHEGGPLPVNNADNWLHLGLGAGMILLGVVTTALERSRGQYPGAEQRG</sequence>
<keyword evidence="1" id="KW-0812">Transmembrane</keyword>
<evidence type="ECO:0000313" key="2">
    <source>
        <dbReference type="EMBL" id="MBM7814353.1"/>
    </source>
</evidence>
<keyword evidence="1" id="KW-0472">Membrane</keyword>
<dbReference type="RefSeq" id="WP_204844900.1">
    <property type="nucleotide sequence ID" value="NZ_JAFBCL010000001.1"/>
</dbReference>
<evidence type="ECO:0000313" key="4">
    <source>
        <dbReference type="Proteomes" id="UP000671828"/>
    </source>
</evidence>
<keyword evidence="5" id="KW-1185">Reference proteome</keyword>
<gene>
    <name evidence="3" type="ORF">J7S33_27055</name>
    <name evidence="2" type="ORF">JOE68_005218</name>
</gene>
<reference evidence="3" key="2">
    <citation type="submission" date="2021-04" db="EMBL/GenBank/DDBJ databases">
        <title>Saccharothrix algeriensis WGS.</title>
        <authorList>
            <person name="Stuskova K."/>
            <person name="Hakalova E."/>
            <person name="Tebbal A.B."/>
            <person name="Eichmeier A."/>
        </authorList>
    </citation>
    <scope>NUCLEOTIDE SEQUENCE</scope>
    <source>
        <strain evidence="3">NRRL B-24137</strain>
    </source>
</reference>
<keyword evidence="1" id="KW-1133">Transmembrane helix</keyword>
<organism evidence="3 4">
    <name type="scientific">Saccharothrix algeriensis</name>
    <dbReference type="NCBI Taxonomy" id="173560"/>
    <lineage>
        <taxon>Bacteria</taxon>
        <taxon>Bacillati</taxon>
        <taxon>Actinomycetota</taxon>
        <taxon>Actinomycetes</taxon>
        <taxon>Pseudonocardiales</taxon>
        <taxon>Pseudonocardiaceae</taxon>
        <taxon>Saccharothrix</taxon>
    </lineage>
</organism>